<dbReference type="GO" id="GO:0003729">
    <property type="term" value="F:mRNA binding"/>
    <property type="evidence" value="ECO:0007669"/>
    <property type="project" value="TreeGrafter"/>
</dbReference>
<evidence type="ECO:0000256" key="1">
    <source>
        <dbReference type="ARBA" id="ARBA00004123"/>
    </source>
</evidence>
<feature type="coiled-coil region" evidence="4">
    <location>
        <begin position="193"/>
        <end position="234"/>
    </location>
</feature>
<evidence type="ECO:0000256" key="4">
    <source>
        <dbReference type="SAM" id="Coils"/>
    </source>
</evidence>
<sequence>MSSSSKRKSEVNSNENSGKKPKNPTANASNSSESNSEQQLLMLPDDFEKLDTNEKFYAAEDRISIEMGHQNIVHEFLEDAAVIKQALLDIIDGKKLHKNLVPRLAKMRRLSRLNHYATSNLKKQTANRLDEVDAKLLQLQNTNSEVQHIQKEIERCLGFSAGDEELNLIPVDEFYEVAPESISQPEITQNDPHKQYLARLEYEEEQRKQLQATLQELEGRRNVLASDIRGKEQRLQSLKPNISAMIKSAIPAQDILGAKYSDVENCAEQKLLSFSLAVPLSVLYVQAMAYKELMDDKHISVKINGTLEGSQKFSKKEEAEIDVKESENSIQKRVEESSSRIFETHPLNIDIGVECVEHDLTIIVNFQYIPELKVATMKWSIDGGHVISKETLLVDLFENDNGEKCPNAIGNVKLEHLKINFDSIAKTVGRPYKVVQALCGDVQEDGEADLTELMRKFIEAIRRRVDNRKMLEKIISDAVKTNSITGGLNIKISSFKSVEEEKFATSIPKSLSQLISSSNLSDFMRYRVEMDDETKKHRLTAWIAIPCDFPRRSPMFGLAMHSEKEEDQFLKDAEDQVNDIKSFGIETLSKQLSNIAQNFDLIISSTTE</sequence>
<evidence type="ECO:0000313" key="7">
    <source>
        <dbReference type="Proteomes" id="UP000494206"/>
    </source>
</evidence>
<reference evidence="6 7" key="1">
    <citation type="submission" date="2020-04" db="EMBL/GenBank/DDBJ databases">
        <authorList>
            <person name="Laetsch R D."/>
            <person name="Stevens L."/>
            <person name="Kumar S."/>
            <person name="Blaxter L. M."/>
        </authorList>
    </citation>
    <scope>NUCLEOTIDE SEQUENCE [LARGE SCALE GENOMIC DNA]</scope>
</reference>
<dbReference type="PANTHER" id="PTHR13375">
    <property type="entry name" value="FMS INTERACTING PROTEIN"/>
    <property type="match status" value="1"/>
</dbReference>
<evidence type="ECO:0000256" key="2">
    <source>
        <dbReference type="ARBA" id="ARBA00008044"/>
    </source>
</evidence>
<dbReference type="OrthoDB" id="20582at2759"/>
<organism evidence="6 7">
    <name type="scientific">Caenorhabditis bovis</name>
    <dbReference type="NCBI Taxonomy" id="2654633"/>
    <lineage>
        <taxon>Eukaryota</taxon>
        <taxon>Metazoa</taxon>
        <taxon>Ecdysozoa</taxon>
        <taxon>Nematoda</taxon>
        <taxon>Chromadorea</taxon>
        <taxon>Rhabditida</taxon>
        <taxon>Rhabditina</taxon>
        <taxon>Rhabditomorpha</taxon>
        <taxon>Rhabditoidea</taxon>
        <taxon>Rhabditidae</taxon>
        <taxon>Peloderinae</taxon>
        <taxon>Caenorhabditis</taxon>
    </lineage>
</organism>
<comment type="similarity">
    <text evidence="2">Belongs to the THOC5 family.</text>
</comment>
<comment type="caution">
    <text evidence="6">The sequence shown here is derived from an EMBL/GenBank/DDBJ whole genome shotgun (WGS) entry which is preliminary data.</text>
</comment>
<dbReference type="PANTHER" id="PTHR13375:SF3">
    <property type="entry name" value="THO COMPLEX SUBUNIT 5 HOMOLOG"/>
    <property type="match status" value="1"/>
</dbReference>
<keyword evidence="3" id="KW-0539">Nucleus</keyword>
<dbReference type="EMBL" id="CADEPM010000003">
    <property type="protein sequence ID" value="CAB3402897.1"/>
    <property type="molecule type" value="Genomic_DNA"/>
</dbReference>
<evidence type="ECO:0000313" key="6">
    <source>
        <dbReference type="EMBL" id="CAB3402897.1"/>
    </source>
</evidence>
<feature type="region of interest" description="Disordered" evidence="5">
    <location>
        <begin position="1"/>
        <end position="38"/>
    </location>
</feature>
<dbReference type="AlphaFoldDB" id="A0A8S1ENP6"/>
<protein>
    <submittedName>
        <fullName evidence="6">Uncharacterized protein</fullName>
    </submittedName>
</protein>
<evidence type="ECO:0000256" key="3">
    <source>
        <dbReference type="ARBA" id="ARBA00023242"/>
    </source>
</evidence>
<keyword evidence="4" id="KW-0175">Coiled coil</keyword>
<dbReference type="GO" id="GO:0000445">
    <property type="term" value="C:THO complex part of transcription export complex"/>
    <property type="evidence" value="ECO:0007669"/>
    <property type="project" value="TreeGrafter"/>
</dbReference>
<feature type="compositionally biased region" description="Low complexity" evidence="5">
    <location>
        <begin position="26"/>
        <end position="37"/>
    </location>
</feature>
<accession>A0A8S1ENP6</accession>
<evidence type="ECO:0000256" key="5">
    <source>
        <dbReference type="SAM" id="MobiDB-lite"/>
    </source>
</evidence>
<dbReference type="Pfam" id="PF09766">
    <property type="entry name" value="FmiP_Thoc5"/>
    <property type="match status" value="1"/>
</dbReference>
<name>A0A8S1ENP6_9PELO</name>
<proteinExistence type="inferred from homology"/>
<dbReference type="Proteomes" id="UP000494206">
    <property type="component" value="Unassembled WGS sequence"/>
</dbReference>
<comment type="subcellular location">
    <subcellularLocation>
        <location evidence="1">Nucleus</location>
    </subcellularLocation>
</comment>
<keyword evidence="7" id="KW-1185">Reference proteome</keyword>
<gene>
    <name evidence="6" type="ORF">CBOVIS_LOCUS5442</name>
</gene>
<dbReference type="InterPro" id="IPR019163">
    <property type="entry name" value="THO_Thoc5"/>
</dbReference>
<dbReference type="GO" id="GO:0006406">
    <property type="term" value="P:mRNA export from nucleus"/>
    <property type="evidence" value="ECO:0007669"/>
    <property type="project" value="TreeGrafter"/>
</dbReference>